<comment type="subcellular location">
    <subcellularLocation>
        <location evidence="1">Membrane</location>
        <topology evidence="1">Single-pass membrane protein</topology>
    </subcellularLocation>
</comment>
<evidence type="ECO:0000256" key="12">
    <source>
        <dbReference type="SAM" id="SignalP"/>
    </source>
</evidence>
<dbReference type="Proteomes" id="UP001291926">
    <property type="component" value="Unassembled WGS sequence"/>
</dbReference>
<evidence type="ECO:0000256" key="2">
    <source>
        <dbReference type="ARBA" id="ARBA00010617"/>
    </source>
</evidence>
<organism evidence="13 14">
    <name type="scientific">Penstemon davidsonii</name>
    <dbReference type="NCBI Taxonomy" id="160366"/>
    <lineage>
        <taxon>Eukaryota</taxon>
        <taxon>Viridiplantae</taxon>
        <taxon>Streptophyta</taxon>
        <taxon>Embryophyta</taxon>
        <taxon>Tracheophyta</taxon>
        <taxon>Spermatophyta</taxon>
        <taxon>Magnoliopsida</taxon>
        <taxon>eudicotyledons</taxon>
        <taxon>Gunneridae</taxon>
        <taxon>Pentapetalae</taxon>
        <taxon>asterids</taxon>
        <taxon>lamiids</taxon>
        <taxon>Lamiales</taxon>
        <taxon>Plantaginaceae</taxon>
        <taxon>Cheloneae</taxon>
        <taxon>Penstemon</taxon>
    </lineage>
</organism>
<protein>
    <recommendedName>
        <fullName evidence="15">Cytochrome P450</fullName>
    </recommendedName>
</protein>
<dbReference type="InterPro" id="IPR002401">
    <property type="entry name" value="Cyt_P450_E_grp-I"/>
</dbReference>
<keyword evidence="6" id="KW-1133">Transmembrane helix</keyword>
<keyword evidence="12" id="KW-0732">Signal</keyword>
<keyword evidence="7 11" id="KW-0560">Oxidoreductase</keyword>
<dbReference type="PANTHER" id="PTHR47950:SF4">
    <property type="entry name" value="GERANIOL 8-HYDROXYLASE-LIKE"/>
    <property type="match status" value="1"/>
</dbReference>
<sequence>MNLITVFLVLIVVLWALFHVLRSNSSGHRRSAKLPPGPYPFPIIGNILQLGRNPHQSLAKLSKTYGPLMSLQFGSIYTVVVSSPEIAKEVLQKHDHVFSGRTIGNAAQVHNHHNMSMAYLPVGSQWRKVRKICREHMFSTHRLEASQGLRQEKLKKLCDYVHQCCVSGRVVDIGEAAITTSLNLMSATLFSVDFISFGSESSLEWKQTIQGVVNILGAPNFADFFPVLKRFDPQGIKREAEFYFGKLLGMFEDIVNQRLLSRSTSPDSPKKNDLLEALLDLCEGSEYEFSCKNIKHLLVDLFIAGSDTTASTVEWAITELLLSPKKMSRAKDELRTVIGENKQIEESDISRLPYLQAVIKEVLRFHPAGPLLIPHKSEADVEINGYTIPKNTQILVNVWAIGRESSIWSNPNSFEPEKFLDSKIDFKGQDFELIPFGSGRRMCPGLPLANRMLHIMVASLIHNFDWELEPEEVDTREKFGLALHKAVPLKALPIKL</sequence>
<dbReference type="CDD" id="cd11073">
    <property type="entry name" value="CYP76-like"/>
    <property type="match status" value="1"/>
</dbReference>
<evidence type="ECO:0000256" key="4">
    <source>
        <dbReference type="ARBA" id="ARBA00022692"/>
    </source>
</evidence>
<evidence type="ECO:0000256" key="5">
    <source>
        <dbReference type="ARBA" id="ARBA00022723"/>
    </source>
</evidence>
<evidence type="ECO:0000313" key="13">
    <source>
        <dbReference type="EMBL" id="KAK4486238.1"/>
    </source>
</evidence>
<dbReference type="Pfam" id="PF00067">
    <property type="entry name" value="p450"/>
    <property type="match status" value="1"/>
</dbReference>
<dbReference type="PRINTS" id="PR00385">
    <property type="entry name" value="P450"/>
</dbReference>
<keyword evidence="14" id="KW-1185">Reference proteome</keyword>
<gene>
    <name evidence="13" type="ORF">RD792_008908</name>
</gene>
<feature type="chain" id="PRO_5047206541" description="Cytochrome P450" evidence="12">
    <location>
        <begin position="24"/>
        <end position="496"/>
    </location>
</feature>
<comment type="similarity">
    <text evidence="2 11">Belongs to the cytochrome P450 family.</text>
</comment>
<comment type="caution">
    <text evidence="13">The sequence shown here is derived from an EMBL/GenBank/DDBJ whole genome shotgun (WGS) entry which is preliminary data.</text>
</comment>
<dbReference type="PROSITE" id="PS00086">
    <property type="entry name" value="CYTOCHROME_P450"/>
    <property type="match status" value="1"/>
</dbReference>
<feature type="signal peptide" evidence="12">
    <location>
        <begin position="1"/>
        <end position="23"/>
    </location>
</feature>
<dbReference type="InterPro" id="IPR036396">
    <property type="entry name" value="Cyt_P450_sf"/>
</dbReference>
<keyword evidence="8 11" id="KW-0408">Iron</keyword>
<name>A0ABR0DBQ7_9LAMI</name>
<keyword evidence="5 11" id="KW-0479">Metal-binding</keyword>
<evidence type="ECO:0000256" key="7">
    <source>
        <dbReference type="ARBA" id="ARBA00023002"/>
    </source>
</evidence>
<keyword evidence="9 11" id="KW-0503">Monooxygenase</keyword>
<dbReference type="PRINTS" id="PR00463">
    <property type="entry name" value="EP450I"/>
</dbReference>
<keyword evidence="10" id="KW-0472">Membrane</keyword>
<evidence type="ECO:0000313" key="14">
    <source>
        <dbReference type="Proteomes" id="UP001291926"/>
    </source>
</evidence>
<keyword evidence="3 11" id="KW-0349">Heme</keyword>
<dbReference type="Gene3D" id="1.10.630.10">
    <property type="entry name" value="Cytochrome P450"/>
    <property type="match status" value="1"/>
</dbReference>
<accession>A0ABR0DBQ7</accession>
<dbReference type="EMBL" id="JAYDYQ010002533">
    <property type="protein sequence ID" value="KAK4486238.1"/>
    <property type="molecule type" value="Genomic_DNA"/>
</dbReference>
<evidence type="ECO:0000256" key="11">
    <source>
        <dbReference type="RuleBase" id="RU000461"/>
    </source>
</evidence>
<proteinExistence type="inferred from homology"/>
<dbReference type="InterPro" id="IPR017972">
    <property type="entry name" value="Cyt_P450_CS"/>
</dbReference>
<dbReference type="PANTHER" id="PTHR47950">
    <property type="entry name" value="CYTOCHROME P450, FAMILY 76, SUBFAMILY C, POLYPEPTIDE 5-RELATED"/>
    <property type="match status" value="1"/>
</dbReference>
<dbReference type="InterPro" id="IPR001128">
    <property type="entry name" value="Cyt_P450"/>
</dbReference>
<evidence type="ECO:0000256" key="6">
    <source>
        <dbReference type="ARBA" id="ARBA00022989"/>
    </source>
</evidence>
<evidence type="ECO:0000256" key="9">
    <source>
        <dbReference type="ARBA" id="ARBA00023033"/>
    </source>
</evidence>
<evidence type="ECO:0000256" key="1">
    <source>
        <dbReference type="ARBA" id="ARBA00004167"/>
    </source>
</evidence>
<evidence type="ECO:0000256" key="8">
    <source>
        <dbReference type="ARBA" id="ARBA00023004"/>
    </source>
</evidence>
<dbReference type="SUPFAM" id="SSF48264">
    <property type="entry name" value="Cytochrome P450"/>
    <property type="match status" value="1"/>
</dbReference>
<reference evidence="13 14" key="1">
    <citation type="journal article" date="2023" name="bioRxiv">
        <title>Genome report: Whole genome sequence and annotation of Penstemon davidsonii.</title>
        <authorList>
            <person name="Ostevik K.L."/>
            <person name="Alabady M."/>
            <person name="Zhang M."/>
            <person name="Rausher M.D."/>
        </authorList>
    </citation>
    <scope>NUCLEOTIDE SEQUENCE [LARGE SCALE GENOMIC DNA]</scope>
    <source>
        <strain evidence="13">DNT005</strain>
        <tissue evidence="13">Whole leaf</tissue>
    </source>
</reference>
<evidence type="ECO:0000256" key="3">
    <source>
        <dbReference type="ARBA" id="ARBA00022617"/>
    </source>
</evidence>
<evidence type="ECO:0000256" key="10">
    <source>
        <dbReference type="ARBA" id="ARBA00023136"/>
    </source>
</evidence>
<evidence type="ECO:0008006" key="15">
    <source>
        <dbReference type="Google" id="ProtNLM"/>
    </source>
</evidence>
<keyword evidence="4" id="KW-0812">Transmembrane</keyword>